<feature type="signal peptide" evidence="6">
    <location>
        <begin position="1"/>
        <end position="20"/>
    </location>
</feature>
<evidence type="ECO:0000256" key="2">
    <source>
        <dbReference type="ARBA" id="ARBA00022837"/>
    </source>
</evidence>
<dbReference type="PANTHER" id="PTHR12630">
    <property type="entry name" value="N-LINKED OLIGOSACCHARIDE PROCESSING"/>
    <property type="match status" value="1"/>
</dbReference>
<feature type="compositionally biased region" description="Acidic residues" evidence="5">
    <location>
        <begin position="311"/>
        <end position="340"/>
    </location>
</feature>
<dbReference type="AlphaFoldDB" id="A0A7R9A5D6"/>
<keyword evidence="1" id="KW-0256">Endoplasmic reticulum</keyword>
<keyword evidence="2" id="KW-0106">Calcium</keyword>
<dbReference type="EMBL" id="LR900055">
    <property type="protein sequence ID" value="CAD7243985.1"/>
    <property type="molecule type" value="Genomic_DNA"/>
</dbReference>
<evidence type="ECO:0000256" key="1">
    <source>
        <dbReference type="ARBA" id="ARBA00022824"/>
    </source>
</evidence>
<feature type="region of interest" description="Disordered" evidence="5">
    <location>
        <begin position="157"/>
        <end position="176"/>
    </location>
</feature>
<dbReference type="InterPro" id="IPR028146">
    <property type="entry name" value="PRKCSH_N"/>
</dbReference>
<reference evidence="9" key="1">
    <citation type="submission" date="2020-11" db="EMBL/GenBank/DDBJ databases">
        <authorList>
            <person name="Tran Van P."/>
        </authorList>
    </citation>
    <scope>NUCLEOTIDE SEQUENCE</scope>
</reference>
<keyword evidence="6" id="KW-0732">Signal</keyword>
<evidence type="ECO:0000256" key="6">
    <source>
        <dbReference type="SAM" id="SignalP"/>
    </source>
</evidence>
<dbReference type="Pfam" id="PF12999">
    <property type="entry name" value="PRKCSH-like"/>
    <property type="match status" value="1"/>
</dbReference>
<name>A0A7R9A5D6_9CRUS</name>
<feature type="region of interest" description="Disordered" evidence="5">
    <location>
        <begin position="196"/>
        <end position="232"/>
    </location>
</feature>
<dbReference type="SUPFAM" id="SSF47473">
    <property type="entry name" value="EF-hand"/>
    <property type="match status" value="1"/>
</dbReference>
<dbReference type="Gene3D" id="1.10.238.10">
    <property type="entry name" value="EF-hand"/>
    <property type="match status" value="1"/>
</dbReference>
<keyword evidence="4" id="KW-0175">Coiled coil</keyword>
<gene>
    <name evidence="9" type="ORF">DSTB1V02_LOCUS3890</name>
</gene>
<keyword evidence="3" id="KW-1015">Disulfide bond</keyword>
<feature type="compositionally biased region" description="Basic and acidic residues" evidence="5">
    <location>
        <begin position="217"/>
        <end position="226"/>
    </location>
</feature>
<dbReference type="InterPro" id="IPR039794">
    <property type="entry name" value="Gtb1-like"/>
</dbReference>
<dbReference type="Pfam" id="PF13015">
    <property type="entry name" value="PRKCSH_1"/>
    <property type="match status" value="1"/>
</dbReference>
<dbReference type="GO" id="GO:0017177">
    <property type="term" value="C:glucosidase II complex"/>
    <property type="evidence" value="ECO:0007669"/>
    <property type="project" value="TreeGrafter"/>
</dbReference>
<evidence type="ECO:0000256" key="5">
    <source>
        <dbReference type="SAM" id="MobiDB-lite"/>
    </source>
</evidence>
<feature type="domain" description="Glucosidase 2 subunit beta-like" evidence="8">
    <location>
        <begin position="365"/>
        <end position="441"/>
    </location>
</feature>
<dbReference type="EMBL" id="CAJPEV010000538">
    <property type="protein sequence ID" value="CAG0886261.1"/>
    <property type="molecule type" value="Genomic_DNA"/>
</dbReference>
<dbReference type="PANTHER" id="PTHR12630:SF1">
    <property type="entry name" value="GLUCOSIDASE 2 SUBUNIT BETA"/>
    <property type="match status" value="1"/>
</dbReference>
<proteinExistence type="predicted"/>
<dbReference type="GO" id="GO:0006491">
    <property type="term" value="P:N-glycan processing"/>
    <property type="evidence" value="ECO:0007669"/>
    <property type="project" value="TreeGrafter"/>
</dbReference>
<dbReference type="InterPro" id="IPR036607">
    <property type="entry name" value="PRKCSH"/>
</dbReference>
<feature type="compositionally biased region" description="Basic and acidic residues" evidence="5">
    <location>
        <begin position="196"/>
        <end position="210"/>
    </location>
</feature>
<dbReference type="OrthoDB" id="28322at2759"/>
<evidence type="ECO:0000259" key="7">
    <source>
        <dbReference type="Pfam" id="PF12999"/>
    </source>
</evidence>
<evidence type="ECO:0000259" key="8">
    <source>
        <dbReference type="Pfam" id="PF13015"/>
    </source>
</evidence>
<dbReference type="Proteomes" id="UP000677054">
    <property type="component" value="Unassembled WGS sequence"/>
</dbReference>
<evidence type="ECO:0008006" key="11">
    <source>
        <dbReference type="Google" id="ProtNLM"/>
    </source>
</evidence>
<evidence type="ECO:0000256" key="4">
    <source>
        <dbReference type="SAM" id="Coils"/>
    </source>
</evidence>
<organism evidence="9">
    <name type="scientific">Darwinula stevensoni</name>
    <dbReference type="NCBI Taxonomy" id="69355"/>
    <lineage>
        <taxon>Eukaryota</taxon>
        <taxon>Metazoa</taxon>
        <taxon>Ecdysozoa</taxon>
        <taxon>Arthropoda</taxon>
        <taxon>Crustacea</taxon>
        <taxon>Oligostraca</taxon>
        <taxon>Ostracoda</taxon>
        <taxon>Podocopa</taxon>
        <taxon>Podocopida</taxon>
        <taxon>Darwinulocopina</taxon>
        <taxon>Darwinuloidea</taxon>
        <taxon>Darwinulidae</taxon>
        <taxon>Darwinula</taxon>
    </lineage>
</organism>
<accession>A0A7R9A5D6</accession>
<dbReference type="InterPro" id="IPR011992">
    <property type="entry name" value="EF-hand-dom_pair"/>
</dbReference>
<dbReference type="InterPro" id="IPR018247">
    <property type="entry name" value="EF_Hand_1_Ca_BS"/>
</dbReference>
<evidence type="ECO:0000313" key="9">
    <source>
        <dbReference type="EMBL" id="CAD7243985.1"/>
    </source>
</evidence>
<dbReference type="SUPFAM" id="SSF57424">
    <property type="entry name" value="LDL receptor-like module"/>
    <property type="match status" value="1"/>
</dbReference>
<feature type="chain" id="PRO_5036402772" description="Glucosidase 2 subunit beta" evidence="6">
    <location>
        <begin position="21"/>
        <end position="503"/>
    </location>
</feature>
<keyword evidence="10" id="KW-1185">Reference proteome</keyword>
<dbReference type="PROSITE" id="PS00018">
    <property type="entry name" value="EF_HAND_1"/>
    <property type="match status" value="1"/>
</dbReference>
<sequence>MAFNAQLIVVVLLHLGLCYPFEILRPRGVSLEKAPLYNPDNNFTCFDGSNTIPFLWVNDDYCDCNDGTDEPGTAACQNMKFHCDNVGHRPMEIDSSRVNDGICDCCDGSDEWASETHCLNSCHELGLVERERILKMQEDSEAGYQIKLQMVEKAKEKHKEMQEELGRLQRSRDEAEAIRTEKEELRRVAEERKNEALEKYQEAEGEKQLDQEEEGEVPEKEKEKIQSQESSAEQTFAWLDSNGDGKVTLPELQSHSIFDQNRDGIVTDEEARFFLGNHDSNDLEHFKKTGYILMYPYLMKERGLFTPPSDGEPDVGEGEWSEGLPEEDEEEHSEKEEDLPEVEKKAPEYDEATQALIDAANMASREYDDADRAVRDIERDIRKLEDDVNTDYGPDSVFLALEKECIEFPESEYVYKLCLFDSSHQRRKDGTGDTALGNWNKWAGPHNDLYSFVSLSLSSPLLFVAEMHSLDGDDGIRQRGFVLERTAPLDQGHIEMRKGDETG</sequence>
<evidence type="ECO:0000313" key="10">
    <source>
        <dbReference type="Proteomes" id="UP000677054"/>
    </source>
</evidence>
<feature type="coiled-coil region" evidence="4">
    <location>
        <begin position="360"/>
        <end position="387"/>
    </location>
</feature>
<evidence type="ECO:0000256" key="3">
    <source>
        <dbReference type="ARBA" id="ARBA00023157"/>
    </source>
</evidence>
<feature type="region of interest" description="Disordered" evidence="5">
    <location>
        <begin position="305"/>
        <end position="344"/>
    </location>
</feature>
<protein>
    <recommendedName>
        <fullName evidence="11">Glucosidase 2 subunit beta</fullName>
    </recommendedName>
</protein>
<dbReference type="InterPro" id="IPR036055">
    <property type="entry name" value="LDL_receptor-like_sf"/>
</dbReference>
<feature type="domain" description="Glucosidase II beta subunit N-terminal" evidence="7">
    <location>
        <begin position="12"/>
        <end position="170"/>
    </location>
</feature>